<evidence type="ECO:0000259" key="3">
    <source>
        <dbReference type="Pfam" id="PF00501"/>
    </source>
</evidence>
<dbReference type="InterPro" id="IPR045851">
    <property type="entry name" value="AMP-bd_C_sf"/>
</dbReference>
<evidence type="ECO:0000313" key="5">
    <source>
        <dbReference type="Proteomes" id="UP001139516"/>
    </source>
</evidence>
<dbReference type="PANTHER" id="PTHR43767:SF8">
    <property type="entry name" value="LONG-CHAIN-FATTY-ACID--COA LIGASE"/>
    <property type="match status" value="1"/>
</dbReference>
<dbReference type="GO" id="GO:0016874">
    <property type="term" value="F:ligase activity"/>
    <property type="evidence" value="ECO:0007669"/>
    <property type="project" value="UniProtKB-KW"/>
</dbReference>
<feature type="domain" description="AMP-dependent synthetase/ligase" evidence="3">
    <location>
        <begin position="139"/>
        <end position="344"/>
    </location>
</feature>
<dbReference type="InterPro" id="IPR000873">
    <property type="entry name" value="AMP-dep_synth/lig_dom"/>
</dbReference>
<sequence>MPAELPLLGRAADAVLVRRTAGLPAGQAEAITGHRFLAEVALLSARLPADGAPASVADDAPAAGGAARHAINLCADRYHAILGFAAALARGHVTLLSSDRSPRRLRELAAAYPGAYALCDEPIDDAPLPVVPVSSAPQPGGMPAGATAPNPAIPAGRVAAIAFTSGSTGVPVAHRKPWGSLVTGAGAAAARFGLDDPADPATVVATVPPQHMYGFETSVMLPLQAPCAVHAGAAFYPDDVARALRAMPGRRVLVTTPLQLRSLLVAAEGATDRAAGERGGSGQGEEGQDEGSRGTGGLSLPPLGALISATAPLAASLAEAAEAALGAPVLEIYGATEVGSIASRRTLAGPDWLPYRGTTLRLDGAGEAWAAVPGLPETALADEIALTDSGGFRLLGRRADMVKLAGRRTSLGHLNRLLNAIPGVQDGAFMAPDDLERNPAARLAAFAVAPGLTAADILTALREQVEPVFLPRPLLLLPRLPRDAVGKLQRGTLDSLRRGALSGVPAFP</sequence>
<dbReference type="InterPro" id="IPR050237">
    <property type="entry name" value="ATP-dep_AMP-bd_enzyme"/>
</dbReference>
<evidence type="ECO:0000313" key="4">
    <source>
        <dbReference type="EMBL" id="MCK8784819.1"/>
    </source>
</evidence>
<comment type="caution">
    <text evidence="4">The sequence shown here is derived from an EMBL/GenBank/DDBJ whole genome shotgun (WGS) entry which is preliminary data.</text>
</comment>
<evidence type="ECO:0000256" key="1">
    <source>
        <dbReference type="ARBA" id="ARBA00022598"/>
    </source>
</evidence>
<organism evidence="4 5">
    <name type="scientific">Roseomonas acroporae</name>
    <dbReference type="NCBI Taxonomy" id="2937791"/>
    <lineage>
        <taxon>Bacteria</taxon>
        <taxon>Pseudomonadati</taxon>
        <taxon>Pseudomonadota</taxon>
        <taxon>Alphaproteobacteria</taxon>
        <taxon>Acetobacterales</taxon>
        <taxon>Roseomonadaceae</taxon>
        <taxon>Roseomonas</taxon>
    </lineage>
</organism>
<name>A0A9X1Y5W5_9PROT</name>
<protein>
    <submittedName>
        <fullName evidence="4">AMP-binding protein</fullName>
    </submittedName>
</protein>
<evidence type="ECO:0000256" key="2">
    <source>
        <dbReference type="SAM" id="MobiDB-lite"/>
    </source>
</evidence>
<dbReference type="SUPFAM" id="SSF56801">
    <property type="entry name" value="Acetyl-CoA synthetase-like"/>
    <property type="match status" value="1"/>
</dbReference>
<keyword evidence="5" id="KW-1185">Reference proteome</keyword>
<keyword evidence="1" id="KW-0436">Ligase</keyword>
<feature type="region of interest" description="Disordered" evidence="2">
    <location>
        <begin position="271"/>
        <end position="297"/>
    </location>
</feature>
<dbReference type="EMBL" id="JALPRX010000038">
    <property type="protein sequence ID" value="MCK8784819.1"/>
    <property type="molecule type" value="Genomic_DNA"/>
</dbReference>
<dbReference type="Gene3D" id="3.30.300.30">
    <property type="match status" value="1"/>
</dbReference>
<dbReference type="PANTHER" id="PTHR43767">
    <property type="entry name" value="LONG-CHAIN-FATTY-ACID--COA LIGASE"/>
    <property type="match status" value="1"/>
</dbReference>
<accession>A0A9X1Y5W5</accession>
<dbReference type="AlphaFoldDB" id="A0A9X1Y5W5"/>
<dbReference type="Pfam" id="PF00501">
    <property type="entry name" value="AMP-binding"/>
    <property type="match status" value="1"/>
</dbReference>
<proteinExistence type="predicted"/>
<dbReference type="RefSeq" id="WP_248666940.1">
    <property type="nucleotide sequence ID" value="NZ_JALPRX010000038.1"/>
</dbReference>
<reference evidence="4" key="1">
    <citation type="submission" date="2022-04" db="EMBL/GenBank/DDBJ databases">
        <title>Roseomonas acroporae sp. nov., isolated from coral Acropora digitifera.</title>
        <authorList>
            <person name="Sun H."/>
        </authorList>
    </citation>
    <scope>NUCLEOTIDE SEQUENCE</scope>
    <source>
        <strain evidence="4">NAR14</strain>
    </source>
</reference>
<dbReference type="Proteomes" id="UP001139516">
    <property type="component" value="Unassembled WGS sequence"/>
</dbReference>
<dbReference type="InterPro" id="IPR042099">
    <property type="entry name" value="ANL_N_sf"/>
</dbReference>
<gene>
    <name evidence="4" type="ORF">M0638_10535</name>
</gene>
<dbReference type="Gene3D" id="3.40.50.12780">
    <property type="entry name" value="N-terminal domain of ligase-like"/>
    <property type="match status" value="1"/>
</dbReference>